<sequence>MLFHHLCALENGPSENQLNSSVGSNGTTTINTTIKIPNLNSTITTPSNTTVSSKNESGVNPLNSTEQLVKSSSEGDAMAKHITSKALDTQEDVKTKANKFNGTKFSETSVHSDSSHVDLIQTSRITDFEDSGSQVDPKDPMFNRDDFDESQSNEFNKFVHRSDSVVHNKYIPDISLSYILVACCIVVILILCIWKPLCHILYNVYTSCRPRSRAISIDSNSKVAYRQLNMHEF</sequence>
<keyword evidence="4" id="KW-1185">Reference proteome</keyword>
<dbReference type="EMBL" id="JALJAT010000006">
    <property type="protein sequence ID" value="KAK4468769.1"/>
    <property type="molecule type" value="Genomic_DNA"/>
</dbReference>
<keyword evidence="2" id="KW-1133">Transmembrane helix</keyword>
<reference evidence="3" key="1">
    <citation type="submission" date="2022-04" db="EMBL/GenBank/DDBJ databases">
        <authorList>
            <person name="Xu L."/>
            <person name="Lv Z."/>
        </authorList>
    </citation>
    <scope>NUCLEOTIDE SEQUENCE</scope>
    <source>
        <strain evidence="3">LV_2022a</strain>
    </source>
</reference>
<keyword evidence="2" id="KW-0472">Membrane</keyword>
<proteinExistence type="predicted"/>
<protein>
    <submittedName>
        <fullName evidence="3">Uncharacterized protein</fullName>
    </submittedName>
</protein>
<feature type="region of interest" description="Disordered" evidence="1">
    <location>
        <begin position="45"/>
        <end position="76"/>
    </location>
</feature>
<accession>A0AAE1Z8L8</accession>
<evidence type="ECO:0000313" key="3">
    <source>
        <dbReference type="EMBL" id="KAK4468769.1"/>
    </source>
</evidence>
<gene>
    <name evidence="3" type="ORF">MN116_007942</name>
</gene>
<reference evidence="3" key="2">
    <citation type="journal article" date="2023" name="Infect Dis Poverty">
        <title>Chromosome-scale genome of the human blood fluke Schistosoma mekongi and its implications for public health.</title>
        <authorList>
            <person name="Zhou M."/>
            <person name="Xu L."/>
            <person name="Xu D."/>
            <person name="Chen W."/>
            <person name="Khan J."/>
            <person name="Hu Y."/>
            <person name="Huang H."/>
            <person name="Wei H."/>
            <person name="Zhang Y."/>
            <person name="Chusongsang P."/>
            <person name="Tanasarnprasert K."/>
            <person name="Hu X."/>
            <person name="Limpanont Y."/>
            <person name="Lv Z."/>
        </authorList>
    </citation>
    <scope>NUCLEOTIDE SEQUENCE</scope>
    <source>
        <strain evidence="3">LV_2022a</strain>
    </source>
</reference>
<feature type="compositionally biased region" description="Polar residues" evidence="1">
    <location>
        <begin position="45"/>
        <end position="74"/>
    </location>
</feature>
<evidence type="ECO:0000313" key="4">
    <source>
        <dbReference type="Proteomes" id="UP001292079"/>
    </source>
</evidence>
<feature type="transmembrane region" description="Helical" evidence="2">
    <location>
        <begin position="176"/>
        <end position="194"/>
    </location>
</feature>
<comment type="caution">
    <text evidence="3">The sequence shown here is derived from an EMBL/GenBank/DDBJ whole genome shotgun (WGS) entry which is preliminary data.</text>
</comment>
<dbReference type="AlphaFoldDB" id="A0AAE1Z8L8"/>
<organism evidence="3 4">
    <name type="scientific">Schistosoma mekongi</name>
    <name type="common">Parasitic worm</name>
    <dbReference type="NCBI Taxonomy" id="38744"/>
    <lineage>
        <taxon>Eukaryota</taxon>
        <taxon>Metazoa</taxon>
        <taxon>Spiralia</taxon>
        <taxon>Lophotrochozoa</taxon>
        <taxon>Platyhelminthes</taxon>
        <taxon>Trematoda</taxon>
        <taxon>Digenea</taxon>
        <taxon>Strigeidida</taxon>
        <taxon>Schistosomatoidea</taxon>
        <taxon>Schistosomatidae</taxon>
        <taxon>Schistosoma</taxon>
    </lineage>
</organism>
<name>A0AAE1Z8L8_SCHME</name>
<evidence type="ECO:0000256" key="2">
    <source>
        <dbReference type="SAM" id="Phobius"/>
    </source>
</evidence>
<evidence type="ECO:0000256" key="1">
    <source>
        <dbReference type="SAM" id="MobiDB-lite"/>
    </source>
</evidence>
<dbReference type="Proteomes" id="UP001292079">
    <property type="component" value="Unassembled WGS sequence"/>
</dbReference>
<keyword evidence="2" id="KW-0812">Transmembrane</keyword>